<comment type="caution">
    <text evidence="5">The sequence shown here is derived from an EMBL/GenBank/DDBJ whole genome shotgun (WGS) entry which is preliminary data.</text>
</comment>
<feature type="domain" description="Aromatic amino acid beta-eliminating lyase/threonine aldolase" evidence="4">
    <location>
        <begin position="57"/>
        <end position="249"/>
    </location>
</feature>
<dbReference type="GO" id="GO:0006520">
    <property type="term" value="P:amino acid metabolic process"/>
    <property type="evidence" value="ECO:0007669"/>
    <property type="project" value="InterPro"/>
</dbReference>
<evidence type="ECO:0000256" key="3">
    <source>
        <dbReference type="ARBA" id="ARBA00022898"/>
    </source>
</evidence>
<dbReference type="RefSeq" id="WP_154537459.1">
    <property type="nucleotide sequence ID" value="NZ_VUNE01000001.1"/>
</dbReference>
<dbReference type="SUPFAM" id="SSF53383">
    <property type="entry name" value="PLP-dependent transferases"/>
    <property type="match status" value="1"/>
</dbReference>
<comment type="cofactor">
    <cofactor evidence="1">
        <name>pyridoxal 5'-phosphate</name>
        <dbReference type="ChEBI" id="CHEBI:597326"/>
    </cofactor>
</comment>
<dbReference type="Proteomes" id="UP000440713">
    <property type="component" value="Unassembled WGS sequence"/>
</dbReference>
<dbReference type="Gene3D" id="3.40.640.10">
    <property type="entry name" value="Type I PLP-dependent aspartate aminotransferase-like (Major domain)"/>
    <property type="match status" value="1"/>
</dbReference>
<organism evidence="5 6">
    <name type="scientific">Peptostreptococcus porci</name>
    <dbReference type="NCBI Taxonomy" id="2652282"/>
    <lineage>
        <taxon>Bacteria</taxon>
        <taxon>Bacillati</taxon>
        <taxon>Bacillota</taxon>
        <taxon>Clostridia</taxon>
        <taxon>Peptostreptococcales</taxon>
        <taxon>Peptostreptococcaceae</taxon>
        <taxon>Peptostreptococcus</taxon>
    </lineage>
</organism>
<dbReference type="InterPro" id="IPR015422">
    <property type="entry name" value="PyrdxlP-dep_Trfase_small"/>
</dbReference>
<evidence type="ECO:0000256" key="2">
    <source>
        <dbReference type="ARBA" id="ARBA00006966"/>
    </source>
</evidence>
<evidence type="ECO:0000256" key="1">
    <source>
        <dbReference type="ARBA" id="ARBA00001933"/>
    </source>
</evidence>
<dbReference type="AlphaFoldDB" id="A0A6N7XFE5"/>
<comment type="similarity">
    <text evidence="2">Belongs to the threonine aldolase family.</text>
</comment>
<dbReference type="PANTHER" id="PTHR48097">
    <property type="entry name" value="L-THREONINE ALDOLASE-RELATED"/>
    <property type="match status" value="1"/>
</dbReference>
<gene>
    <name evidence="5" type="ORF">FYJ71_03830</name>
</gene>
<dbReference type="InterPro" id="IPR001597">
    <property type="entry name" value="ArAA_b-elim_lyase/Thr_aldolase"/>
</dbReference>
<evidence type="ECO:0000313" key="6">
    <source>
        <dbReference type="Proteomes" id="UP000440713"/>
    </source>
</evidence>
<dbReference type="GO" id="GO:0016829">
    <property type="term" value="F:lyase activity"/>
    <property type="evidence" value="ECO:0007669"/>
    <property type="project" value="InterPro"/>
</dbReference>
<evidence type="ECO:0000313" key="5">
    <source>
        <dbReference type="EMBL" id="MST62104.1"/>
    </source>
</evidence>
<evidence type="ECO:0000259" key="4">
    <source>
        <dbReference type="Pfam" id="PF01212"/>
    </source>
</evidence>
<keyword evidence="3" id="KW-0663">Pyridoxal phosphate</keyword>
<reference evidence="5 6" key="1">
    <citation type="submission" date="2019-08" db="EMBL/GenBank/DDBJ databases">
        <title>In-depth cultivation of the pig gut microbiome towards novel bacterial diversity and tailored functional studies.</title>
        <authorList>
            <person name="Wylensek D."/>
            <person name="Hitch T.C.A."/>
            <person name="Clavel T."/>
        </authorList>
    </citation>
    <scope>NUCLEOTIDE SEQUENCE [LARGE SCALE GENOMIC DNA]</scope>
    <source>
        <strain evidence="5 6">WCA-SAB-591-4A-A</strain>
    </source>
</reference>
<name>A0A6N7XFE5_9FIRM</name>
<dbReference type="EMBL" id="VUNE01000001">
    <property type="protein sequence ID" value="MST62104.1"/>
    <property type="molecule type" value="Genomic_DNA"/>
</dbReference>
<dbReference type="Pfam" id="PF01212">
    <property type="entry name" value="Beta_elim_lyase"/>
    <property type="match status" value="1"/>
</dbReference>
<dbReference type="PANTHER" id="PTHR48097:SF5">
    <property type="entry name" value="LOW SPECIFICITY L-THREONINE ALDOLASE"/>
    <property type="match status" value="1"/>
</dbReference>
<keyword evidence="6" id="KW-1185">Reference proteome</keyword>
<protein>
    <submittedName>
        <fullName evidence="5">Low specificity L-threonine aldolase</fullName>
    </submittedName>
</protein>
<dbReference type="InterPro" id="IPR015424">
    <property type="entry name" value="PyrdxlP-dep_Trfase"/>
</dbReference>
<accession>A0A6N7XFE5</accession>
<proteinExistence type="inferred from homology"/>
<dbReference type="Gene3D" id="3.90.1150.10">
    <property type="entry name" value="Aspartate Aminotransferase, domain 1"/>
    <property type="match status" value="1"/>
</dbReference>
<dbReference type="InterPro" id="IPR015421">
    <property type="entry name" value="PyrdxlP-dep_Trfase_major"/>
</dbReference>
<sequence length="360" mass="41427">MIRFENDYLEGCIPEILEKLVNTNYEQMPGYRLDDYCETASRKIKDSCNANYLDVHYLVGGTQANMTVLDAILRPHQGVVSTILGHINVHEVGAIEGRGHKVLALYNTDYMDEDNIELAQQFDEESKLSPQTLKNYLDDYFKKDDWHTVQPGAVYISHPTERGALYTKDELIQLKTICDEYEMPLYLDGARLAYALAAEENDIELEDLAKYCDIFYIGGTKCGALFGEAVCFSNKKYNKDFRNITKHNGAIIAKGRLLGLQFDVLFTDNTYTDKCRDAYMFAMRIKRAFENKNIDFIANSFTNQQFPILSKEQQSYIKSCGINFNYETKIDNDYDAVRFCTDWATKKENIEYLESVISKL</sequence>